<evidence type="ECO:0000313" key="2">
    <source>
        <dbReference type="EMBL" id="KAK7491306.1"/>
    </source>
</evidence>
<evidence type="ECO:0000256" key="1">
    <source>
        <dbReference type="SAM" id="MobiDB-lite"/>
    </source>
</evidence>
<sequence>MTPASASCLVPSQSYSNQNRPQSCTIPLRAAPSQLATWYNYKPTRCGSVAGLRDRALTTDRLTRGTHFGVRDCEGGAGPAAQVGESYVWALVYLSAR</sequence>
<dbReference type="AlphaFoldDB" id="A0ABD0KVH8"/>
<feature type="compositionally biased region" description="Polar residues" evidence="1">
    <location>
        <begin position="10"/>
        <end position="21"/>
    </location>
</feature>
<proteinExistence type="predicted"/>
<keyword evidence="3" id="KW-1185">Reference proteome</keyword>
<gene>
    <name evidence="2" type="ORF">BaRGS_00017407</name>
</gene>
<protein>
    <submittedName>
        <fullName evidence="2">Uncharacterized protein</fullName>
    </submittedName>
</protein>
<organism evidence="2 3">
    <name type="scientific">Batillaria attramentaria</name>
    <dbReference type="NCBI Taxonomy" id="370345"/>
    <lineage>
        <taxon>Eukaryota</taxon>
        <taxon>Metazoa</taxon>
        <taxon>Spiralia</taxon>
        <taxon>Lophotrochozoa</taxon>
        <taxon>Mollusca</taxon>
        <taxon>Gastropoda</taxon>
        <taxon>Caenogastropoda</taxon>
        <taxon>Sorbeoconcha</taxon>
        <taxon>Cerithioidea</taxon>
        <taxon>Batillariidae</taxon>
        <taxon>Batillaria</taxon>
    </lineage>
</organism>
<comment type="caution">
    <text evidence="2">The sequence shown here is derived from an EMBL/GenBank/DDBJ whole genome shotgun (WGS) entry which is preliminary data.</text>
</comment>
<name>A0ABD0KVH8_9CAEN</name>
<accession>A0ABD0KVH8</accession>
<dbReference type="Proteomes" id="UP001519460">
    <property type="component" value="Unassembled WGS sequence"/>
</dbReference>
<dbReference type="EMBL" id="JACVVK020000116">
    <property type="protein sequence ID" value="KAK7491306.1"/>
    <property type="molecule type" value="Genomic_DNA"/>
</dbReference>
<feature type="region of interest" description="Disordered" evidence="1">
    <location>
        <begin position="1"/>
        <end position="21"/>
    </location>
</feature>
<reference evidence="2 3" key="1">
    <citation type="journal article" date="2023" name="Sci. Data">
        <title>Genome assembly of the Korean intertidal mud-creeper Batillaria attramentaria.</title>
        <authorList>
            <person name="Patra A.K."/>
            <person name="Ho P.T."/>
            <person name="Jun S."/>
            <person name="Lee S.J."/>
            <person name="Kim Y."/>
            <person name="Won Y.J."/>
        </authorList>
    </citation>
    <scope>NUCLEOTIDE SEQUENCE [LARGE SCALE GENOMIC DNA]</scope>
    <source>
        <strain evidence="2">Wonlab-2016</strain>
    </source>
</reference>
<evidence type="ECO:0000313" key="3">
    <source>
        <dbReference type="Proteomes" id="UP001519460"/>
    </source>
</evidence>